<keyword evidence="5" id="KW-1185">Reference proteome</keyword>
<reference evidence="4" key="1">
    <citation type="submission" date="2022-07" db="EMBL/GenBank/DDBJ databases">
        <title>Phylogenomic reconstructions and comparative analyses of Kickxellomycotina fungi.</title>
        <authorList>
            <person name="Reynolds N.K."/>
            <person name="Stajich J.E."/>
            <person name="Barry K."/>
            <person name="Grigoriev I.V."/>
            <person name="Crous P."/>
            <person name="Smith M.E."/>
        </authorList>
    </citation>
    <scope>NUCLEOTIDE SEQUENCE</scope>
    <source>
        <strain evidence="4">NRRL 1566</strain>
    </source>
</reference>
<evidence type="ECO:0000313" key="5">
    <source>
        <dbReference type="Proteomes" id="UP001139887"/>
    </source>
</evidence>
<dbReference type="InterPro" id="IPR051012">
    <property type="entry name" value="CellSynth/LPSAsmb/PSIAsmb"/>
</dbReference>
<comment type="caution">
    <text evidence="4">The sequence shown here is derived from an EMBL/GenBank/DDBJ whole genome shotgun (WGS) entry which is preliminary data.</text>
</comment>
<evidence type="ECO:0000256" key="3">
    <source>
        <dbReference type="PROSITE-ProRule" id="PRU00339"/>
    </source>
</evidence>
<dbReference type="Proteomes" id="UP001139887">
    <property type="component" value="Unassembled WGS sequence"/>
</dbReference>
<keyword evidence="1" id="KW-0677">Repeat</keyword>
<proteinExistence type="predicted"/>
<dbReference type="EMBL" id="JANBUW010000101">
    <property type="protein sequence ID" value="KAJ2849153.1"/>
    <property type="molecule type" value="Genomic_DNA"/>
</dbReference>
<name>A0A9W8IB84_9FUNG</name>
<dbReference type="InterPro" id="IPR011990">
    <property type="entry name" value="TPR-like_helical_dom_sf"/>
</dbReference>
<dbReference type="SMART" id="SM00028">
    <property type="entry name" value="TPR"/>
    <property type="match status" value="3"/>
</dbReference>
<sequence>MLQEAQESMAFGASLLTQGDASSALTHISRSLQLHPTADAHYNMGICQYMLKDTDKALDHWHKSLSLDPNQADVYVSLGNIYFMSKKDPQQAISYMTKAQELAPKDPEIMFNLACMQESTGGLEPAIQLYEKAVEHGLEKAKTYLRNAVAKQMAQKSSK</sequence>
<evidence type="ECO:0008006" key="6">
    <source>
        <dbReference type="Google" id="ProtNLM"/>
    </source>
</evidence>
<dbReference type="SUPFAM" id="SSF48452">
    <property type="entry name" value="TPR-like"/>
    <property type="match status" value="1"/>
</dbReference>
<evidence type="ECO:0000313" key="4">
    <source>
        <dbReference type="EMBL" id="KAJ2849153.1"/>
    </source>
</evidence>
<dbReference type="PROSITE" id="PS50293">
    <property type="entry name" value="TPR_REGION"/>
    <property type="match status" value="1"/>
</dbReference>
<evidence type="ECO:0000256" key="2">
    <source>
        <dbReference type="ARBA" id="ARBA00022803"/>
    </source>
</evidence>
<feature type="repeat" description="TPR" evidence="3">
    <location>
        <begin position="38"/>
        <end position="71"/>
    </location>
</feature>
<dbReference type="InterPro" id="IPR019734">
    <property type="entry name" value="TPR_rpt"/>
</dbReference>
<dbReference type="OrthoDB" id="1926212at2759"/>
<organism evidence="4 5">
    <name type="scientific">Coemansia brasiliensis</name>
    <dbReference type="NCBI Taxonomy" id="2650707"/>
    <lineage>
        <taxon>Eukaryota</taxon>
        <taxon>Fungi</taxon>
        <taxon>Fungi incertae sedis</taxon>
        <taxon>Zoopagomycota</taxon>
        <taxon>Kickxellomycotina</taxon>
        <taxon>Kickxellomycetes</taxon>
        <taxon>Kickxellales</taxon>
        <taxon>Kickxellaceae</taxon>
        <taxon>Coemansia</taxon>
    </lineage>
</organism>
<keyword evidence="2 3" id="KW-0802">TPR repeat</keyword>
<dbReference type="PROSITE" id="PS50005">
    <property type="entry name" value="TPR"/>
    <property type="match status" value="1"/>
</dbReference>
<dbReference type="PANTHER" id="PTHR45586:SF1">
    <property type="entry name" value="LIPOPOLYSACCHARIDE ASSEMBLY PROTEIN B"/>
    <property type="match status" value="1"/>
</dbReference>
<dbReference type="Pfam" id="PF13181">
    <property type="entry name" value="TPR_8"/>
    <property type="match status" value="2"/>
</dbReference>
<dbReference type="AlphaFoldDB" id="A0A9W8IB84"/>
<dbReference type="PANTHER" id="PTHR45586">
    <property type="entry name" value="TPR REPEAT-CONTAINING PROTEIN PA4667"/>
    <property type="match status" value="1"/>
</dbReference>
<accession>A0A9W8IB84</accession>
<dbReference type="Gene3D" id="1.25.40.10">
    <property type="entry name" value="Tetratricopeptide repeat domain"/>
    <property type="match status" value="1"/>
</dbReference>
<evidence type="ECO:0000256" key="1">
    <source>
        <dbReference type="ARBA" id="ARBA00022737"/>
    </source>
</evidence>
<protein>
    <recommendedName>
        <fullName evidence="6">UDP-N-acetylglucosamine--peptide N-acetylglucosaminyltransferase SPINDLY</fullName>
    </recommendedName>
</protein>
<dbReference type="Pfam" id="PF00515">
    <property type="entry name" value="TPR_1"/>
    <property type="match status" value="1"/>
</dbReference>
<gene>
    <name evidence="4" type="ORF">IWW36_002825</name>
</gene>